<name>H2XKQ7_CIOIN</name>
<dbReference type="SMART" id="SM01381">
    <property type="entry name" value="7TM_GPCR_Srsx"/>
    <property type="match status" value="1"/>
</dbReference>
<feature type="domain" description="G-protein coupled receptors family 1 profile" evidence="10">
    <location>
        <begin position="52"/>
        <end position="311"/>
    </location>
</feature>
<dbReference type="InterPro" id="IPR050125">
    <property type="entry name" value="GPCR_opsins"/>
</dbReference>
<dbReference type="Gene3D" id="1.20.1070.10">
    <property type="entry name" value="Rhodopsin 7-helix transmembrane proteins"/>
    <property type="match status" value="1"/>
</dbReference>
<dbReference type="GeneTree" id="ENSGT00940000174068"/>
<evidence type="ECO:0000259" key="10">
    <source>
        <dbReference type="PROSITE" id="PS50262"/>
    </source>
</evidence>
<dbReference type="EMBL" id="EAAA01002017">
    <property type="status" value="NOT_ANNOTATED_CDS"/>
    <property type="molecule type" value="Genomic_DNA"/>
</dbReference>
<dbReference type="SUPFAM" id="SSF81321">
    <property type="entry name" value="Family A G protein-coupled receptor-like"/>
    <property type="match status" value="1"/>
</dbReference>
<dbReference type="GO" id="GO:0071482">
    <property type="term" value="P:cellular response to light stimulus"/>
    <property type="evidence" value="ECO:0000318"/>
    <property type="project" value="GO_Central"/>
</dbReference>
<dbReference type="InterPro" id="IPR000276">
    <property type="entry name" value="GPCR_Rhodpsn"/>
</dbReference>
<keyword evidence="3 9" id="KW-1133">Transmembrane helix</keyword>
<keyword evidence="7 8" id="KW-0807">Transducer</keyword>
<dbReference type="Pfam" id="PF00001">
    <property type="entry name" value="7tm_1"/>
    <property type="match status" value="1"/>
</dbReference>
<feature type="transmembrane region" description="Helical" evidence="9">
    <location>
        <begin position="74"/>
        <end position="98"/>
    </location>
</feature>
<dbReference type="InParanoid" id="H2XKQ7"/>
<dbReference type="GO" id="GO:0007602">
    <property type="term" value="P:phototransduction"/>
    <property type="evidence" value="ECO:0000318"/>
    <property type="project" value="GO_Central"/>
</dbReference>
<reference evidence="11" key="2">
    <citation type="journal article" date="2008" name="Genome Biol.">
        <title>Improved genome assembly and evidence-based global gene model set for the chordate Ciona intestinalis: new insight into intron and operon populations.</title>
        <authorList>
            <person name="Satou Y."/>
            <person name="Mineta K."/>
            <person name="Ogasawara M."/>
            <person name="Sasakura Y."/>
            <person name="Shoguchi E."/>
            <person name="Ueno K."/>
            <person name="Yamada L."/>
            <person name="Matsumoto J."/>
            <person name="Wasserscheid J."/>
            <person name="Dewar K."/>
            <person name="Wiley G.B."/>
            <person name="Macmil S.L."/>
            <person name="Roe B.A."/>
            <person name="Zeller R.W."/>
            <person name="Hastings K.E."/>
            <person name="Lemaire P."/>
            <person name="Lindquist E."/>
            <person name="Endo T."/>
            <person name="Hotta K."/>
            <person name="Inaba K."/>
        </authorList>
    </citation>
    <scope>NUCLEOTIDE SEQUENCE [LARGE SCALE GENOMIC DNA]</scope>
    <source>
        <strain evidence="11">wild type</strain>
    </source>
</reference>
<dbReference type="GO" id="GO:0007186">
    <property type="term" value="P:G protein-coupled receptor signaling pathway"/>
    <property type="evidence" value="ECO:0000318"/>
    <property type="project" value="GO_Central"/>
</dbReference>
<evidence type="ECO:0000256" key="9">
    <source>
        <dbReference type="SAM" id="Phobius"/>
    </source>
</evidence>
<proteinExistence type="inferred from homology"/>
<reference evidence="12" key="1">
    <citation type="journal article" date="2002" name="Science">
        <title>The draft genome of Ciona intestinalis: insights into chordate and vertebrate origins.</title>
        <authorList>
            <person name="Dehal P."/>
            <person name="Satou Y."/>
            <person name="Campbell R.K."/>
            <person name="Chapman J."/>
            <person name="Degnan B."/>
            <person name="De Tomaso A."/>
            <person name="Davidson B."/>
            <person name="Di Gregorio A."/>
            <person name="Gelpke M."/>
            <person name="Goodstein D.M."/>
            <person name="Harafuji N."/>
            <person name="Hastings K.E."/>
            <person name="Ho I."/>
            <person name="Hotta K."/>
            <person name="Huang W."/>
            <person name="Kawashima T."/>
            <person name="Lemaire P."/>
            <person name="Martinez D."/>
            <person name="Meinertzhagen I.A."/>
            <person name="Necula S."/>
            <person name="Nonaka M."/>
            <person name="Putnam N."/>
            <person name="Rash S."/>
            <person name="Saiga H."/>
            <person name="Satake M."/>
            <person name="Terry A."/>
            <person name="Yamada L."/>
            <person name="Wang H.G."/>
            <person name="Awazu S."/>
            <person name="Azumi K."/>
            <person name="Boore J."/>
            <person name="Branno M."/>
            <person name="Chin-Bow S."/>
            <person name="DeSantis R."/>
            <person name="Doyle S."/>
            <person name="Francino P."/>
            <person name="Keys D.N."/>
            <person name="Haga S."/>
            <person name="Hayashi H."/>
            <person name="Hino K."/>
            <person name="Imai K.S."/>
            <person name="Inaba K."/>
            <person name="Kano S."/>
            <person name="Kobayashi K."/>
            <person name="Kobayashi M."/>
            <person name="Lee B.I."/>
            <person name="Makabe K.W."/>
            <person name="Manohar C."/>
            <person name="Matassi G."/>
            <person name="Medina M."/>
            <person name="Mochizuki Y."/>
            <person name="Mount S."/>
            <person name="Morishita T."/>
            <person name="Miura S."/>
            <person name="Nakayama A."/>
            <person name="Nishizaka S."/>
            <person name="Nomoto H."/>
            <person name="Ohta F."/>
            <person name="Oishi K."/>
            <person name="Rigoutsos I."/>
            <person name="Sano M."/>
            <person name="Sasaki A."/>
            <person name="Sasakura Y."/>
            <person name="Shoguchi E."/>
            <person name="Shin-i T."/>
            <person name="Spagnuolo A."/>
            <person name="Stainier D."/>
            <person name="Suzuki M.M."/>
            <person name="Tassy O."/>
            <person name="Takatori N."/>
            <person name="Tokuoka M."/>
            <person name="Yagi K."/>
            <person name="Yoshizaki F."/>
            <person name="Wada S."/>
            <person name="Zhang C."/>
            <person name="Hyatt P.D."/>
            <person name="Larimer F."/>
            <person name="Detter C."/>
            <person name="Doggett N."/>
            <person name="Glavina T."/>
            <person name="Hawkins T."/>
            <person name="Richardson P."/>
            <person name="Lucas S."/>
            <person name="Kohara Y."/>
            <person name="Levine M."/>
            <person name="Satoh N."/>
            <person name="Rokhsar D.S."/>
        </authorList>
    </citation>
    <scope>NUCLEOTIDE SEQUENCE [LARGE SCALE GENOMIC DNA]</scope>
</reference>
<dbReference type="Ensembl" id="ENSCINT00000032700.1">
    <property type="protein sequence ID" value="ENSCINP00000030239.1"/>
    <property type="gene ID" value="ENSCING00000019472.1"/>
</dbReference>
<dbReference type="OMA" id="RIMMCTY"/>
<dbReference type="InterPro" id="IPR017452">
    <property type="entry name" value="GPCR_Rhodpsn_7TM"/>
</dbReference>
<accession>H2XKQ7</accession>
<keyword evidence="2 8" id="KW-0812">Transmembrane</keyword>
<feature type="transmembrane region" description="Helical" evidence="9">
    <location>
        <begin position="196"/>
        <end position="217"/>
    </location>
</feature>
<dbReference type="PANTHER" id="PTHR24240">
    <property type="entry name" value="OPSIN"/>
    <property type="match status" value="1"/>
</dbReference>
<dbReference type="Proteomes" id="UP000008144">
    <property type="component" value="Chromosome 4"/>
</dbReference>
<reference evidence="11" key="4">
    <citation type="submission" date="2025-09" db="UniProtKB">
        <authorList>
            <consortium name="Ensembl"/>
        </authorList>
    </citation>
    <scope>IDENTIFICATION</scope>
</reference>
<keyword evidence="5 9" id="KW-0472">Membrane</keyword>
<evidence type="ECO:0000313" key="12">
    <source>
        <dbReference type="Proteomes" id="UP000008144"/>
    </source>
</evidence>
<dbReference type="CDD" id="cd00637">
    <property type="entry name" value="7tm_classA_rhodopsin-like"/>
    <property type="match status" value="1"/>
</dbReference>
<feature type="transmembrane region" description="Helical" evidence="9">
    <location>
        <begin position="152"/>
        <end position="176"/>
    </location>
</feature>
<protein>
    <recommendedName>
        <fullName evidence="10">G-protein coupled receptors family 1 profile domain-containing protein</fullName>
    </recommendedName>
</protein>
<evidence type="ECO:0000256" key="3">
    <source>
        <dbReference type="ARBA" id="ARBA00022989"/>
    </source>
</evidence>
<dbReference type="GO" id="GO:0008020">
    <property type="term" value="F:G protein-coupled photoreceptor activity"/>
    <property type="evidence" value="ECO:0000318"/>
    <property type="project" value="GO_Central"/>
</dbReference>
<dbReference type="HOGENOM" id="CLU_009579_3_3_1"/>
<evidence type="ECO:0000256" key="4">
    <source>
        <dbReference type="ARBA" id="ARBA00023040"/>
    </source>
</evidence>
<sequence>MSADNLSLVTNGTMNLTMCDLQPNNPYCGIYGPQRVVEAVYMTLLVVIGTIGNLMVIFSIMLEKRIHKNGNIFIINLAVADIFVTGFFLPTVLANVIYTGNSLNKPACDVAGYVITLTCVCSVSNLTVIAINRYWAVVKNKTYAKMFSKRRVYIMVLLVWVWSNLLVIPTLFGWSGLTYDEKMMECAWDDMKNRSYNIFLVVCAILLPVGVIVFCYYNLYKSVRSRGAWARSATSVGSRSNDRQRRSLQRETNLLKTLAMTVVLFVVCWTPYGFVVVFDPFGVAPTTKKKWCSVIVAWMGLSNSVVNFIIYGTMNPVFRKGYKHLIIFV</sequence>
<feature type="transmembrane region" description="Helical" evidence="9">
    <location>
        <begin position="253"/>
        <end position="275"/>
    </location>
</feature>
<dbReference type="STRING" id="7719.ENSCINP00000030239"/>
<keyword evidence="12" id="KW-1185">Reference proteome</keyword>
<reference evidence="11" key="3">
    <citation type="submission" date="2025-08" db="UniProtKB">
        <authorList>
            <consortium name="Ensembl"/>
        </authorList>
    </citation>
    <scope>IDENTIFICATION</scope>
</reference>
<evidence type="ECO:0000256" key="1">
    <source>
        <dbReference type="ARBA" id="ARBA00004141"/>
    </source>
</evidence>
<organism evidence="11 12">
    <name type="scientific">Ciona intestinalis</name>
    <name type="common">Transparent sea squirt</name>
    <name type="synonym">Ascidia intestinalis</name>
    <dbReference type="NCBI Taxonomy" id="7719"/>
    <lineage>
        <taxon>Eukaryota</taxon>
        <taxon>Metazoa</taxon>
        <taxon>Chordata</taxon>
        <taxon>Tunicata</taxon>
        <taxon>Ascidiacea</taxon>
        <taxon>Phlebobranchia</taxon>
        <taxon>Cionidae</taxon>
        <taxon>Ciona</taxon>
    </lineage>
</organism>
<dbReference type="PRINTS" id="PR00237">
    <property type="entry name" value="GPCRRHODOPSN"/>
</dbReference>
<evidence type="ECO:0000256" key="5">
    <source>
        <dbReference type="ARBA" id="ARBA00023136"/>
    </source>
</evidence>
<comment type="similarity">
    <text evidence="8">Belongs to the G-protein coupled receptor 1 family.</text>
</comment>
<dbReference type="GO" id="GO:0005886">
    <property type="term" value="C:plasma membrane"/>
    <property type="evidence" value="ECO:0000318"/>
    <property type="project" value="GO_Central"/>
</dbReference>
<evidence type="ECO:0000256" key="2">
    <source>
        <dbReference type="ARBA" id="ARBA00022692"/>
    </source>
</evidence>
<dbReference type="PROSITE" id="PS50262">
    <property type="entry name" value="G_PROTEIN_RECEP_F1_2"/>
    <property type="match status" value="1"/>
</dbReference>
<evidence type="ECO:0000256" key="6">
    <source>
        <dbReference type="ARBA" id="ARBA00023170"/>
    </source>
</evidence>
<evidence type="ECO:0000256" key="8">
    <source>
        <dbReference type="RuleBase" id="RU000688"/>
    </source>
</evidence>
<feature type="transmembrane region" description="Helical" evidence="9">
    <location>
        <begin position="110"/>
        <end position="131"/>
    </location>
</feature>
<feature type="transmembrane region" description="Helical" evidence="9">
    <location>
        <begin position="39"/>
        <end position="62"/>
    </location>
</feature>
<dbReference type="FunFam" id="1.20.1070.10:FF:001099">
    <property type="entry name" value="5-hydroxytryptamine receptor-like isoform X1"/>
    <property type="match status" value="1"/>
</dbReference>
<dbReference type="PROSITE" id="PS00237">
    <property type="entry name" value="G_PROTEIN_RECEP_F1_1"/>
    <property type="match status" value="1"/>
</dbReference>
<feature type="transmembrane region" description="Helical" evidence="9">
    <location>
        <begin position="295"/>
        <end position="314"/>
    </location>
</feature>
<comment type="subcellular location">
    <subcellularLocation>
        <location evidence="1">Membrane</location>
        <topology evidence="1">Multi-pass membrane protein</topology>
    </subcellularLocation>
</comment>
<dbReference type="AlphaFoldDB" id="H2XKQ7"/>
<keyword evidence="6 8" id="KW-0675">Receptor</keyword>
<evidence type="ECO:0000256" key="7">
    <source>
        <dbReference type="ARBA" id="ARBA00023224"/>
    </source>
</evidence>
<evidence type="ECO:0000313" key="11">
    <source>
        <dbReference type="Ensembl" id="ENSCINP00000030239.1"/>
    </source>
</evidence>
<keyword evidence="4 8" id="KW-0297">G-protein coupled receptor</keyword>